<evidence type="ECO:0000256" key="3">
    <source>
        <dbReference type="ARBA" id="ARBA00022676"/>
    </source>
</evidence>
<sequence>MDPLKPSLFKYFPLFFLTIYSASMIFLGLGDNVLQVDEGNDTFITTNLLKFGFPRHSDGINYTLLWADAHDGLFVYRPWIPYYIQAFSLSLFGQTTFAARLPFALCGVLSVIVLYRFALKFTGRQFIAFLAAFLLTSSIPALIYFRTARYVGLPILFSVLLLSCYIDIYKNKKWNPLPLTVVSITFFHTMYVEFAGMIAGVLIHFFIHHKETLPENRQRAAWAAGITGVFCIPWLVFISPIFSKVAQHLASWSTLIDLSWQGYFKRFAGFLFQVNNYIFPFILLPLLFLRQLRPFTKQVSLLLLCILTV</sequence>
<feature type="transmembrane region" description="Helical" evidence="8">
    <location>
        <begin position="126"/>
        <end position="145"/>
    </location>
</feature>
<feature type="transmembrane region" description="Helical" evidence="8">
    <location>
        <begin position="270"/>
        <end position="289"/>
    </location>
</feature>
<keyword evidence="6 8" id="KW-1133">Transmembrane helix</keyword>
<dbReference type="InterPro" id="IPR038731">
    <property type="entry name" value="RgtA/B/C-like"/>
</dbReference>
<keyword evidence="7 8" id="KW-0472">Membrane</keyword>
<dbReference type="Pfam" id="PF13231">
    <property type="entry name" value="PMT_2"/>
    <property type="match status" value="1"/>
</dbReference>
<dbReference type="PANTHER" id="PTHR33908">
    <property type="entry name" value="MANNOSYLTRANSFERASE YKCB-RELATED"/>
    <property type="match status" value="1"/>
</dbReference>
<evidence type="ECO:0000313" key="10">
    <source>
        <dbReference type="EMBL" id="SVA49626.1"/>
    </source>
</evidence>
<feature type="transmembrane region" description="Helical" evidence="8">
    <location>
        <begin position="12"/>
        <end position="30"/>
    </location>
</feature>
<evidence type="ECO:0000256" key="6">
    <source>
        <dbReference type="ARBA" id="ARBA00022989"/>
    </source>
</evidence>
<keyword evidence="5 8" id="KW-0812">Transmembrane</keyword>
<evidence type="ECO:0000256" key="4">
    <source>
        <dbReference type="ARBA" id="ARBA00022679"/>
    </source>
</evidence>
<keyword evidence="4" id="KW-0808">Transferase</keyword>
<dbReference type="GO" id="GO:0010041">
    <property type="term" value="P:response to iron(III) ion"/>
    <property type="evidence" value="ECO:0007669"/>
    <property type="project" value="TreeGrafter"/>
</dbReference>
<keyword evidence="3" id="KW-0328">Glycosyltransferase</keyword>
<evidence type="ECO:0000256" key="5">
    <source>
        <dbReference type="ARBA" id="ARBA00022692"/>
    </source>
</evidence>
<feature type="transmembrane region" description="Helical" evidence="8">
    <location>
        <begin position="219"/>
        <end position="238"/>
    </location>
</feature>
<name>A0A381WAP4_9ZZZZ</name>
<protein>
    <recommendedName>
        <fullName evidence="9">Glycosyltransferase RgtA/B/C/D-like domain-containing protein</fullName>
    </recommendedName>
</protein>
<comment type="subcellular location">
    <subcellularLocation>
        <location evidence="1">Cell membrane</location>
        <topology evidence="1">Multi-pass membrane protein</topology>
    </subcellularLocation>
</comment>
<dbReference type="GO" id="GO:0016763">
    <property type="term" value="F:pentosyltransferase activity"/>
    <property type="evidence" value="ECO:0007669"/>
    <property type="project" value="TreeGrafter"/>
</dbReference>
<evidence type="ECO:0000256" key="7">
    <source>
        <dbReference type="ARBA" id="ARBA00023136"/>
    </source>
</evidence>
<evidence type="ECO:0000259" key="9">
    <source>
        <dbReference type="Pfam" id="PF13231"/>
    </source>
</evidence>
<reference evidence="10" key="1">
    <citation type="submission" date="2018-05" db="EMBL/GenBank/DDBJ databases">
        <authorList>
            <person name="Lanie J.A."/>
            <person name="Ng W.-L."/>
            <person name="Kazmierczak K.M."/>
            <person name="Andrzejewski T.M."/>
            <person name="Davidsen T.M."/>
            <person name="Wayne K.J."/>
            <person name="Tettelin H."/>
            <person name="Glass J.I."/>
            <person name="Rusch D."/>
            <person name="Podicherti R."/>
            <person name="Tsui H.-C.T."/>
            <person name="Winkler M.E."/>
        </authorList>
    </citation>
    <scope>NUCLEOTIDE SEQUENCE</scope>
</reference>
<dbReference type="PANTHER" id="PTHR33908:SF3">
    <property type="entry name" value="UNDECAPRENYL PHOSPHATE-ALPHA-4-AMINO-4-DEOXY-L-ARABINOSE ARABINOSYL TRANSFERASE"/>
    <property type="match status" value="1"/>
</dbReference>
<dbReference type="AlphaFoldDB" id="A0A381WAP4"/>
<dbReference type="GO" id="GO:0005886">
    <property type="term" value="C:plasma membrane"/>
    <property type="evidence" value="ECO:0007669"/>
    <property type="project" value="UniProtKB-SubCell"/>
</dbReference>
<dbReference type="EMBL" id="UINC01011222">
    <property type="protein sequence ID" value="SVA49626.1"/>
    <property type="molecule type" value="Genomic_DNA"/>
</dbReference>
<evidence type="ECO:0000256" key="1">
    <source>
        <dbReference type="ARBA" id="ARBA00004651"/>
    </source>
</evidence>
<feature type="transmembrane region" description="Helical" evidence="8">
    <location>
        <begin position="97"/>
        <end position="119"/>
    </location>
</feature>
<dbReference type="InterPro" id="IPR050297">
    <property type="entry name" value="LipidA_mod_glycosyltrf_83"/>
</dbReference>
<evidence type="ECO:0000256" key="2">
    <source>
        <dbReference type="ARBA" id="ARBA00022475"/>
    </source>
</evidence>
<evidence type="ECO:0000256" key="8">
    <source>
        <dbReference type="SAM" id="Phobius"/>
    </source>
</evidence>
<dbReference type="GO" id="GO:0008610">
    <property type="term" value="P:lipid biosynthetic process"/>
    <property type="evidence" value="ECO:0007669"/>
    <property type="project" value="UniProtKB-ARBA"/>
</dbReference>
<accession>A0A381WAP4</accession>
<feature type="non-terminal residue" evidence="10">
    <location>
        <position position="309"/>
    </location>
</feature>
<feature type="domain" description="Glycosyltransferase RgtA/B/C/D-like" evidence="9">
    <location>
        <begin position="77"/>
        <end position="236"/>
    </location>
</feature>
<keyword evidence="2" id="KW-1003">Cell membrane</keyword>
<organism evidence="10">
    <name type="scientific">marine metagenome</name>
    <dbReference type="NCBI Taxonomy" id="408172"/>
    <lineage>
        <taxon>unclassified sequences</taxon>
        <taxon>metagenomes</taxon>
        <taxon>ecological metagenomes</taxon>
    </lineage>
</organism>
<feature type="transmembrane region" description="Helical" evidence="8">
    <location>
        <begin position="181"/>
        <end position="207"/>
    </location>
</feature>
<proteinExistence type="predicted"/>
<gene>
    <name evidence="10" type="ORF">METZ01_LOCUS102480</name>
</gene>